<comment type="caution">
    <text evidence="2">The sequence shown here is derived from an EMBL/GenBank/DDBJ whole genome shotgun (WGS) entry which is preliminary data.</text>
</comment>
<protein>
    <recommendedName>
        <fullName evidence="1">NADP-dependent oxidoreductase domain-containing protein</fullName>
    </recommendedName>
</protein>
<evidence type="ECO:0000313" key="3">
    <source>
        <dbReference type="Proteomes" id="UP001196413"/>
    </source>
</evidence>
<sequence length="349" mass="39810">MMHEGLLGSNAMVANERINLAWGEDTVGKSTVYRWLKNFDEGKLEATEEHPSLTTRSFISSTARNRMLAESIFCRRSGRKCLKSKEVREIIFVPPGHCEDPIEENVVQKSPKITLSNKYLKPVEVSQEMKIPTVKLSSGYEMPILGLGTWESKPGEVGKAVEIALNVGYTHIDSAWVYGNQVEIGEALKRLFSSGHKRENIFITSKVWNTFHSAPACKKHVVEILEQLQLEYIDLMLIHWPMGFEEGGDSFPKIPDGDKIKFSDVDYVTTWKVLEEFCQRWKDSKHWYFEFQSQTNRAVNSQHRYKTGCSAGRASPISATEEIKSILQGKRNRGDCLQSSWLSWLNIFP</sequence>
<reference evidence="2" key="1">
    <citation type="submission" date="2021-06" db="EMBL/GenBank/DDBJ databases">
        <title>Parelaphostrongylus tenuis whole genome reference sequence.</title>
        <authorList>
            <person name="Garwood T.J."/>
            <person name="Larsen P.A."/>
            <person name="Fountain-Jones N.M."/>
            <person name="Garbe J.R."/>
            <person name="Macchietto M.G."/>
            <person name="Kania S.A."/>
            <person name="Gerhold R.W."/>
            <person name="Richards J.E."/>
            <person name="Wolf T.M."/>
        </authorList>
    </citation>
    <scope>NUCLEOTIDE SEQUENCE</scope>
    <source>
        <strain evidence="2">MNPRO001-30</strain>
        <tissue evidence="2">Meninges</tissue>
    </source>
</reference>
<keyword evidence="3" id="KW-1185">Reference proteome</keyword>
<dbReference type="InterPro" id="IPR023210">
    <property type="entry name" value="NADP_OxRdtase_dom"/>
</dbReference>
<dbReference type="Gene3D" id="3.20.20.100">
    <property type="entry name" value="NADP-dependent oxidoreductase domain"/>
    <property type="match status" value="1"/>
</dbReference>
<dbReference type="PRINTS" id="PR00069">
    <property type="entry name" value="ALDKETRDTASE"/>
</dbReference>
<dbReference type="EMBL" id="JAHQIW010001222">
    <property type="protein sequence ID" value="KAJ1351755.1"/>
    <property type="molecule type" value="Genomic_DNA"/>
</dbReference>
<name>A0AAD5M627_PARTN</name>
<dbReference type="GO" id="GO:0016491">
    <property type="term" value="F:oxidoreductase activity"/>
    <property type="evidence" value="ECO:0007669"/>
    <property type="project" value="InterPro"/>
</dbReference>
<evidence type="ECO:0000313" key="2">
    <source>
        <dbReference type="EMBL" id="KAJ1351755.1"/>
    </source>
</evidence>
<dbReference type="Pfam" id="PF00248">
    <property type="entry name" value="Aldo_ket_red"/>
    <property type="match status" value="1"/>
</dbReference>
<evidence type="ECO:0000259" key="1">
    <source>
        <dbReference type="Pfam" id="PF00248"/>
    </source>
</evidence>
<feature type="domain" description="NADP-dependent oxidoreductase" evidence="1">
    <location>
        <begin position="145"/>
        <end position="278"/>
    </location>
</feature>
<organism evidence="2 3">
    <name type="scientific">Parelaphostrongylus tenuis</name>
    <name type="common">Meningeal worm</name>
    <dbReference type="NCBI Taxonomy" id="148309"/>
    <lineage>
        <taxon>Eukaryota</taxon>
        <taxon>Metazoa</taxon>
        <taxon>Ecdysozoa</taxon>
        <taxon>Nematoda</taxon>
        <taxon>Chromadorea</taxon>
        <taxon>Rhabditida</taxon>
        <taxon>Rhabditina</taxon>
        <taxon>Rhabditomorpha</taxon>
        <taxon>Strongyloidea</taxon>
        <taxon>Metastrongylidae</taxon>
        <taxon>Parelaphostrongylus</taxon>
    </lineage>
</organism>
<proteinExistence type="predicted"/>
<dbReference type="SUPFAM" id="SSF51430">
    <property type="entry name" value="NAD(P)-linked oxidoreductase"/>
    <property type="match status" value="1"/>
</dbReference>
<dbReference type="InterPro" id="IPR036812">
    <property type="entry name" value="NAD(P)_OxRdtase_dom_sf"/>
</dbReference>
<dbReference type="PANTHER" id="PTHR11732">
    <property type="entry name" value="ALDO/KETO REDUCTASE"/>
    <property type="match status" value="1"/>
</dbReference>
<accession>A0AAD5M627</accession>
<dbReference type="InterPro" id="IPR020471">
    <property type="entry name" value="AKR"/>
</dbReference>
<dbReference type="Proteomes" id="UP001196413">
    <property type="component" value="Unassembled WGS sequence"/>
</dbReference>
<dbReference type="AlphaFoldDB" id="A0AAD5M627"/>
<gene>
    <name evidence="2" type="ORF">KIN20_007891</name>
</gene>